<dbReference type="InterPro" id="IPR040014">
    <property type="entry name" value="CIR1"/>
</dbReference>
<dbReference type="InterPro" id="IPR019339">
    <property type="entry name" value="CIR_N_dom"/>
</dbReference>
<proteinExistence type="predicted"/>
<keyword evidence="4" id="KW-1185">Reference proteome</keyword>
<evidence type="ECO:0000256" key="1">
    <source>
        <dbReference type="SAM" id="Coils"/>
    </source>
</evidence>
<keyword evidence="1" id="KW-0175">Coiled coil</keyword>
<gene>
    <name evidence="3" type="ORF">CHILSU_LOCUS9932</name>
</gene>
<dbReference type="Pfam" id="PF10197">
    <property type="entry name" value="Cir_N"/>
    <property type="match status" value="1"/>
</dbReference>
<organism evidence="3 4">
    <name type="scientific">Chilo suppressalis</name>
    <name type="common">Asiatic rice borer moth</name>
    <dbReference type="NCBI Taxonomy" id="168631"/>
    <lineage>
        <taxon>Eukaryota</taxon>
        <taxon>Metazoa</taxon>
        <taxon>Ecdysozoa</taxon>
        <taxon>Arthropoda</taxon>
        <taxon>Hexapoda</taxon>
        <taxon>Insecta</taxon>
        <taxon>Pterygota</taxon>
        <taxon>Neoptera</taxon>
        <taxon>Endopterygota</taxon>
        <taxon>Lepidoptera</taxon>
        <taxon>Glossata</taxon>
        <taxon>Ditrysia</taxon>
        <taxon>Pyraloidea</taxon>
        <taxon>Crambidae</taxon>
        <taxon>Crambinae</taxon>
        <taxon>Chilo</taxon>
    </lineage>
</organism>
<dbReference type="Proteomes" id="UP001153292">
    <property type="component" value="Chromosome 6"/>
</dbReference>
<evidence type="ECO:0000259" key="2">
    <source>
        <dbReference type="Pfam" id="PF10197"/>
    </source>
</evidence>
<evidence type="ECO:0000313" key="4">
    <source>
        <dbReference type="Proteomes" id="UP001153292"/>
    </source>
</evidence>
<feature type="coiled-coil region" evidence="1">
    <location>
        <begin position="281"/>
        <end position="308"/>
    </location>
</feature>
<feature type="domain" description="CBF1-interacting co-repressor CIR N-terminal" evidence="2">
    <location>
        <begin position="125"/>
        <end position="149"/>
    </location>
</feature>
<evidence type="ECO:0000313" key="3">
    <source>
        <dbReference type="EMBL" id="CAH0406555.1"/>
    </source>
</evidence>
<name>A0ABN8B9Y2_CHISP</name>
<accession>A0ABN8B9Y2</accession>
<sequence>MEKQEVMPEKLQDCTEKGTRICVTLTTEFLLSVHNSLLDGRILGTGVGVGEGRPQQVNDEIILQQVQEDASTIVVTTISKCESGLTTTQCTEWLRQLIILHKRRRYTALPYEEYSEQIIADDVTVWMAEQKTDAYKKKQEELRLQYEKEQELHENKALLSKESKDKLSLNFMYEPPPGVKKEREREDNEPEYKFEWQRKYNAPRESYYKECTMYSLSMSEARALQASTAAPEEEETKPDVPTLMQQMRDTGLVMKPGAMPLAANKIEETDSSNLTEVDLISQLTKKQKKKLLKKLEKLEKKKDKKNKHKSKH</sequence>
<dbReference type="PANTHER" id="PTHR13151:SF2">
    <property type="entry name" value="COREPRESSOR INTERACTING WITH RBPJ 1"/>
    <property type="match status" value="1"/>
</dbReference>
<reference evidence="3" key="1">
    <citation type="submission" date="2021-12" db="EMBL/GenBank/DDBJ databases">
        <authorList>
            <person name="King R."/>
        </authorList>
    </citation>
    <scope>NUCLEOTIDE SEQUENCE</scope>
</reference>
<protein>
    <recommendedName>
        <fullName evidence="2">CBF1-interacting co-repressor CIR N-terminal domain-containing protein</fullName>
    </recommendedName>
</protein>
<dbReference type="EMBL" id="OU963899">
    <property type="protein sequence ID" value="CAH0406555.1"/>
    <property type="molecule type" value="Genomic_DNA"/>
</dbReference>
<dbReference type="PANTHER" id="PTHR13151">
    <property type="entry name" value="CBF1 INTERACTING COREPRESSOR CIR"/>
    <property type="match status" value="1"/>
</dbReference>